<evidence type="ECO:0000256" key="1">
    <source>
        <dbReference type="SAM" id="MobiDB-lite"/>
    </source>
</evidence>
<feature type="compositionally biased region" description="Basic and acidic residues" evidence="1">
    <location>
        <begin position="251"/>
        <end position="265"/>
    </location>
</feature>
<feature type="compositionally biased region" description="Low complexity" evidence="1">
    <location>
        <begin position="1"/>
        <end position="18"/>
    </location>
</feature>
<feature type="region of interest" description="Disordered" evidence="1">
    <location>
        <begin position="529"/>
        <end position="549"/>
    </location>
</feature>
<feature type="region of interest" description="Disordered" evidence="1">
    <location>
        <begin position="243"/>
        <end position="406"/>
    </location>
</feature>
<keyword evidence="3" id="KW-1185">Reference proteome</keyword>
<feature type="compositionally biased region" description="Low complexity" evidence="1">
    <location>
        <begin position="140"/>
        <end position="149"/>
    </location>
</feature>
<comment type="caution">
    <text evidence="2">The sequence shown here is derived from an EMBL/GenBank/DDBJ whole genome shotgun (WGS) entry which is preliminary data.</text>
</comment>
<reference evidence="2" key="1">
    <citation type="journal article" date="2020" name="Fungal Divers.">
        <title>Resolving the Mortierellaceae phylogeny through synthesis of multi-gene phylogenetics and phylogenomics.</title>
        <authorList>
            <person name="Vandepol N."/>
            <person name="Liber J."/>
            <person name="Desiro A."/>
            <person name="Na H."/>
            <person name="Kennedy M."/>
            <person name="Barry K."/>
            <person name="Grigoriev I.V."/>
            <person name="Miller A.N."/>
            <person name="O'Donnell K."/>
            <person name="Stajich J.E."/>
            <person name="Bonito G."/>
        </authorList>
    </citation>
    <scope>NUCLEOTIDE SEQUENCE</scope>
    <source>
        <strain evidence="2">NRRL 2769</strain>
    </source>
</reference>
<dbReference type="Proteomes" id="UP000703661">
    <property type="component" value="Unassembled WGS sequence"/>
</dbReference>
<dbReference type="EMBL" id="JAAAID010000605">
    <property type="protein sequence ID" value="KAG0015690.1"/>
    <property type="molecule type" value="Genomic_DNA"/>
</dbReference>
<organism evidence="2 3">
    <name type="scientific">Entomortierella chlamydospora</name>
    <dbReference type="NCBI Taxonomy" id="101097"/>
    <lineage>
        <taxon>Eukaryota</taxon>
        <taxon>Fungi</taxon>
        <taxon>Fungi incertae sedis</taxon>
        <taxon>Mucoromycota</taxon>
        <taxon>Mortierellomycotina</taxon>
        <taxon>Mortierellomycetes</taxon>
        <taxon>Mortierellales</taxon>
        <taxon>Mortierellaceae</taxon>
        <taxon>Entomortierella</taxon>
    </lineage>
</organism>
<feature type="compositionally biased region" description="Low complexity" evidence="1">
    <location>
        <begin position="482"/>
        <end position="494"/>
    </location>
</feature>
<dbReference type="PANTHER" id="PTHR20916">
    <property type="entry name" value="CYSTEINE AND GLYCINE-RICH PROTEIN 2 BINDING PROTEIN"/>
    <property type="match status" value="1"/>
</dbReference>
<feature type="region of interest" description="Disordered" evidence="1">
    <location>
        <begin position="1"/>
        <end position="27"/>
    </location>
</feature>
<feature type="compositionally biased region" description="Low complexity" evidence="1">
    <location>
        <begin position="346"/>
        <end position="393"/>
    </location>
</feature>
<evidence type="ECO:0000313" key="2">
    <source>
        <dbReference type="EMBL" id="KAG0015690.1"/>
    </source>
</evidence>
<sequence>MAPPDTSSSTPPLTPTDSEPTHPCLQYNSLKGNMFSKKFKEDSILQPLPNHEEIEELRDSSIESTEVTIETNVDPTNQSKDKGSPADLEPKRIVPAQLDLSETTSYVIHRTFDDFEHLSEMVLRLEDILQTSSNHHHRQSSSASSMPQSEDAPTLTALKVHHPYPGLYQTLLKQFSNVKANQRAFNASATTHGFNEGGAFERILELNQYLENVWYWLLPEHTPQQLDLSVEQHEIMQWFMPSPKSAQADGRQMKDRKNNDSKWQDLQRQYGPKSRQQKQKEEHTTDSAVAQTPVTSSHHDDDNDQTDSKKSDLETSMPSLSSSASSSSSMCISSDEGRNGQDHNNNDNNDNDIIINDNNSSSGNDNNNSSGNDNNNSNDNDNNSNNDNNNNNNTSDGLMTNSRRTSSTIISSPVADSFLKGLPSDVTSGHDEFEEVPVNSTESGGQGGGVGGVGIEEDSPASDVNNNNNDNNDSKLSRRMSFSHVLRSLSSSKSLRSRHRQSMHEMAKKRSSTMLVSAPIQEITVWNSVTTKRPSGHHQSEASTPSSAI</sequence>
<protein>
    <submittedName>
        <fullName evidence="2">Uncharacterized protein</fullName>
    </submittedName>
</protein>
<feature type="region of interest" description="Disordered" evidence="1">
    <location>
        <begin position="421"/>
        <end position="514"/>
    </location>
</feature>
<dbReference type="GO" id="GO:0004402">
    <property type="term" value="F:histone acetyltransferase activity"/>
    <property type="evidence" value="ECO:0007669"/>
    <property type="project" value="TreeGrafter"/>
</dbReference>
<feature type="compositionally biased region" description="Basic and acidic residues" evidence="1">
    <location>
        <begin position="297"/>
        <end position="313"/>
    </location>
</feature>
<feature type="compositionally biased region" description="Polar residues" evidence="1">
    <location>
        <begin position="62"/>
        <end position="78"/>
    </location>
</feature>
<feature type="compositionally biased region" description="Basic and acidic residues" evidence="1">
    <location>
        <begin position="79"/>
        <end position="90"/>
    </location>
</feature>
<feature type="compositionally biased region" description="Gly residues" evidence="1">
    <location>
        <begin position="444"/>
        <end position="454"/>
    </location>
</feature>
<gene>
    <name evidence="2" type="ORF">BGZ80_009710</name>
</gene>
<feature type="compositionally biased region" description="Polar residues" evidence="1">
    <location>
        <begin position="286"/>
        <end position="296"/>
    </location>
</feature>
<feature type="region of interest" description="Disordered" evidence="1">
    <location>
        <begin position="55"/>
        <end position="90"/>
    </location>
</feature>
<evidence type="ECO:0000313" key="3">
    <source>
        <dbReference type="Proteomes" id="UP000703661"/>
    </source>
</evidence>
<dbReference type="PANTHER" id="PTHR20916:SF26">
    <property type="entry name" value="CYSTEINE-RICH PROTEIN 2-BINDING PROTEIN"/>
    <property type="match status" value="1"/>
</dbReference>
<dbReference type="AlphaFoldDB" id="A0A9P6T0F7"/>
<feature type="region of interest" description="Disordered" evidence="1">
    <location>
        <begin position="132"/>
        <end position="152"/>
    </location>
</feature>
<proteinExistence type="predicted"/>
<name>A0A9P6T0F7_9FUNG</name>
<feature type="compositionally biased region" description="Low complexity" evidence="1">
    <location>
        <begin position="316"/>
        <end position="334"/>
    </location>
</feature>
<feature type="compositionally biased region" description="Basic and acidic residues" evidence="1">
    <location>
        <begin position="335"/>
        <end position="345"/>
    </location>
</feature>
<accession>A0A9P6T0F7</accession>